<dbReference type="KEGG" id="mla:Mlab_1599"/>
<evidence type="ECO:0000313" key="2">
    <source>
        <dbReference type="Proteomes" id="UP000000365"/>
    </source>
</evidence>
<dbReference type="eggNOG" id="arCOG04956">
    <property type="taxonomic scope" value="Archaea"/>
</dbReference>
<sequence>MMICLPLLMLRANADLPHMGLSTWKESPNGKIRQADVLTAKNYLSSEELTTMNSLVNQFLEYAEQQARSRKVMTMHDWEVKLEAILRLNDMSILANAGRVSMERAKSKASREFEVFEARELERENTEDEDELEEVLNTLLNLPKSDSSEDHECK</sequence>
<dbReference type="Pfam" id="PF13310">
    <property type="entry name" value="Virulence_RhuM"/>
    <property type="match status" value="1"/>
</dbReference>
<reference evidence="1 2" key="1">
    <citation type="journal article" date="2009" name="Stand. Genomic Sci.">
        <title>Complete genome sequence of Methanocorpusculum labreanum type strain Z.</title>
        <authorList>
            <person name="Anderson I.J."/>
            <person name="Sieprawska-Lupa M."/>
            <person name="Goltsman E."/>
            <person name="Lapidus A."/>
            <person name="Copeland A."/>
            <person name="Glavina Del Rio T."/>
            <person name="Tice H."/>
            <person name="Dalin E."/>
            <person name="Barry K."/>
            <person name="Pitluck S."/>
            <person name="Hauser L."/>
            <person name="Land M."/>
            <person name="Lucas S."/>
            <person name="Richardson P."/>
            <person name="Whitman W.B."/>
            <person name="Kyrpides N.C."/>
        </authorList>
    </citation>
    <scope>NUCLEOTIDE SEQUENCE [LARGE SCALE GENOMIC DNA]</scope>
    <source>
        <strain evidence="2">ATCC 43576 / DSM 4855 / Z</strain>
    </source>
</reference>
<dbReference type="HOGENOM" id="CLU_1700296_0_0_2"/>
<dbReference type="AlphaFoldDB" id="A2STV6"/>
<dbReference type="Proteomes" id="UP000000365">
    <property type="component" value="Chromosome"/>
</dbReference>
<organism evidence="1 2">
    <name type="scientific">Methanocorpusculum labreanum (strain ATCC 43576 / DSM 4855 / Z)</name>
    <dbReference type="NCBI Taxonomy" id="410358"/>
    <lineage>
        <taxon>Archaea</taxon>
        <taxon>Methanobacteriati</taxon>
        <taxon>Methanobacteriota</taxon>
        <taxon>Stenosarchaea group</taxon>
        <taxon>Methanomicrobia</taxon>
        <taxon>Methanomicrobiales</taxon>
        <taxon>Methanocorpusculaceae</taxon>
        <taxon>Methanocorpusculum</taxon>
    </lineage>
</organism>
<accession>A2STV6</accession>
<dbReference type="STRING" id="410358.Mlab_1599"/>
<proteinExistence type="predicted"/>
<dbReference type="EMBL" id="CP000559">
    <property type="protein sequence ID" value="ABN07762.1"/>
    <property type="molecule type" value="Genomic_DNA"/>
</dbReference>
<dbReference type="PANTHER" id="PTHR35810:SF1">
    <property type="entry name" value="CYTOPLASMIC PROTEIN"/>
    <property type="match status" value="1"/>
</dbReference>
<evidence type="ECO:0000313" key="1">
    <source>
        <dbReference type="EMBL" id="ABN07762.1"/>
    </source>
</evidence>
<dbReference type="InterPro" id="IPR011204">
    <property type="entry name" value="Virulence_RhuM-like"/>
</dbReference>
<protein>
    <submittedName>
        <fullName evidence="1">Virulence protein-like protein</fullName>
    </submittedName>
</protein>
<keyword evidence="2" id="KW-1185">Reference proteome</keyword>
<name>A2STV6_METLZ</name>
<dbReference type="PANTHER" id="PTHR35810">
    <property type="entry name" value="CYTOPLASMIC PROTEIN-RELATED"/>
    <property type="match status" value="1"/>
</dbReference>
<gene>
    <name evidence="1" type="ordered locus">Mlab_1599</name>
</gene>